<keyword evidence="1" id="KW-0812">Transmembrane</keyword>
<evidence type="ECO:0000256" key="1">
    <source>
        <dbReference type="SAM" id="Phobius"/>
    </source>
</evidence>
<reference evidence="2 3" key="1">
    <citation type="journal article" date="2011" name="Nat. Biotechnol.">
        <title>Comparative genomic analysis of the thermophilic biomass-degrading fungi Myceliophthora thermophila and Thielavia terrestris.</title>
        <authorList>
            <person name="Berka R.M."/>
            <person name="Grigoriev I.V."/>
            <person name="Otillar R."/>
            <person name="Salamov A."/>
            <person name="Grimwood J."/>
            <person name="Reid I."/>
            <person name="Ishmael N."/>
            <person name="John T."/>
            <person name="Darmond C."/>
            <person name="Moisan M.-C."/>
            <person name="Henrissat B."/>
            <person name="Coutinho P.M."/>
            <person name="Lombard V."/>
            <person name="Natvig D.O."/>
            <person name="Lindquist E."/>
            <person name="Schmutz J."/>
            <person name="Lucas S."/>
            <person name="Harris P."/>
            <person name="Powlowski J."/>
            <person name="Bellemare A."/>
            <person name="Taylor D."/>
            <person name="Butler G."/>
            <person name="de Vries R.P."/>
            <person name="Allijn I.E."/>
            <person name="van den Brink J."/>
            <person name="Ushinsky S."/>
            <person name="Storms R."/>
            <person name="Powell A.J."/>
            <person name="Paulsen I.T."/>
            <person name="Elbourne L.D.H."/>
            <person name="Baker S.E."/>
            <person name="Magnuson J."/>
            <person name="LaBoissiere S."/>
            <person name="Clutterbuck A.J."/>
            <person name="Martinez D."/>
            <person name="Wogulis M."/>
            <person name="de Leon A.L."/>
            <person name="Rey M.W."/>
            <person name="Tsang A."/>
        </authorList>
    </citation>
    <scope>NUCLEOTIDE SEQUENCE [LARGE SCALE GENOMIC DNA]</scope>
    <source>
        <strain evidence="3">ATCC 42464 / BCRC 31852 / DSM 1799</strain>
    </source>
</reference>
<keyword evidence="3" id="KW-1185">Reference proteome</keyword>
<dbReference type="InParanoid" id="G2QA53"/>
<dbReference type="RefSeq" id="XP_003661046.1">
    <property type="nucleotide sequence ID" value="XM_003660998.1"/>
</dbReference>
<sequence length="89" mass="9640">MLVEGQHVERREDEAKVLEHYRNPVALVDNKVSVTERGSIVDILACGDSSGRGTVMSKTAALLIYVSVAVMLSTASNMYHAASATPHRQ</sequence>
<gene>
    <name evidence="2" type="ORF">MYCTH_2299991</name>
</gene>
<keyword evidence="1" id="KW-1133">Transmembrane helix</keyword>
<dbReference type="KEGG" id="mtm:MYCTH_2299991"/>
<dbReference type="GeneID" id="11511708"/>
<dbReference type="Proteomes" id="UP000007322">
    <property type="component" value="Chromosome 2"/>
</dbReference>
<accession>G2QA53</accession>
<organism evidence="2 3">
    <name type="scientific">Thermothelomyces thermophilus (strain ATCC 42464 / BCRC 31852 / DSM 1799)</name>
    <name type="common">Sporotrichum thermophile</name>
    <dbReference type="NCBI Taxonomy" id="573729"/>
    <lineage>
        <taxon>Eukaryota</taxon>
        <taxon>Fungi</taxon>
        <taxon>Dikarya</taxon>
        <taxon>Ascomycota</taxon>
        <taxon>Pezizomycotina</taxon>
        <taxon>Sordariomycetes</taxon>
        <taxon>Sordariomycetidae</taxon>
        <taxon>Sordariales</taxon>
        <taxon>Chaetomiaceae</taxon>
        <taxon>Thermothelomyces</taxon>
    </lineage>
</organism>
<dbReference type="EMBL" id="CP003003">
    <property type="protein sequence ID" value="AEO55801.1"/>
    <property type="molecule type" value="Genomic_DNA"/>
</dbReference>
<evidence type="ECO:0000313" key="3">
    <source>
        <dbReference type="Proteomes" id="UP000007322"/>
    </source>
</evidence>
<dbReference type="HOGENOM" id="CLU_2456325_0_0_1"/>
<keyword evidence="1" id="KW-0472">Membrane</keyword>
<dbReference type="VEuPathDB" id="FungiDB:MYCTH_2299991"/>
<proteinExistence type="predicted"/>
<protein>
    <submittedName>
        <fullName evidence="2">Uncharacterized protein</fullName>
    </submittedName>
</protein>
<feature type="transmembrane region" description="Helical" evidence="1">
    <location>
        <begin position="62"/>
        <end position="82"/>
    </location>
</feature>
<evidence type="ECO:0000313" key="2">
    <source>
        <dbReference type="EMBL" id="AEO55801.1"/>
    </source>
</evidence>
<dbReference type="AlphaFoldDB" id="G2QA53"/>
<name>G2QA53_THET4</name>